<evidence type="ECO:0000313" key="3">
    <source>
        <dbReference type="Proteomes" id="UP001432000"/>
    </source>
</evidence>
<keyword evidence="3" id="KW-1185">Reference proteome</keyword>
<organism evidence="2 3">
    <name type="scientific">Rhodococcus sovatensis</name>
    <dbReference type="NCBI Taxonomy" id="1805840"/>
    <lineage>
        <taxon>Bacteria</taxon>
        <taxon>Bacillati</taxon>
        <taxon>Actinomycetota</taxon>
        <taxon>Actinomycetes</taxon>
        <taxon>Mycobacteriales</taxon>
        <taxon>Nocardiaceae</taxon>
        <taxon>Rhodococcus</taxon>
    </lineage>
</organism>
<evidence type="ECO:0000313" key="2">
    <source>
        <dbReference type="EMBL" id="WXG69488.1"/>
    </source>
</evidence>
<gene>
    <name evidence="2" type="ORF">WDS16_02720</name>
</gene>
<evidence type="ECO:0000256" key="1">
    <source>
        <dbReference type="SAM" id="SignalP"/>
    </source>
</evidence>
<feature type="chain" id="PRO_5046370940" description="Secreted protein" evidence="1">
    <location>
        <begin position="27"/>
        <end position="95"/>
    </location>
</feature>
<reference evidence="2 3" key="1">
    <citation type="submission" date="2024-03" db="EMBL/GenBank/DDBJ databases">
        <title>Natural products discovery in diverse microorganisms through a two-stage MS feature dereplication strategy.</title>
        <authorList>
            <person name="Zhang R."/>
        </authorList>
    </citation>
    <scope>NUCLEOTIDE SEQUENCE [LARGE SCALE GENOMIC DNA]</scope>
    <source>
        <strain evidence="2 3">18930</strain>
    </source>
</reference>
<keyword evidence="1" id="KW-0732">Signal</keyword>
<proteinExistence type="predicted"/>
<dbReference type="RefSeq" id="WP_338890298.1">
    <property type="nucleotide sequence ID" value="NZ_CP147846.1"/>
</dbReference>
<feature type="signal peptide" evidence="1">
    <location>
        <begin position="1"/>
        <end position="26"/>
    </location>
</feature>
<name>A0ABZ2PQR6_9NOCA</name>
<dbReference type="EMBL" id="CP147846">
    <property type="protein sequence ID" value="WXG69488.1"/>
    <property type="molecule type" value="Genomic_DNA"/>
</dbReference>
<dbReference type="Proteomes" id="UP001432000">
    <property type="component" value="Chromosome"/>
</dbReference>
<sequence length="95" mass="9647">MNIRRITATLAAAAFVTGAGASLAHAEPIDPVNGPGRGCPIVNTDSNGNETVTYAHPGDRNGVLVCGNDGEWSFGRKVGGYNGVVQAPNAGVAQR</sequence>
<evidence type="ECO:0008006" key="4">
    <source>
        <dbReference type="Google" id="ProtNLM"/>
    </source>
</evidence>
<protein>
    <recommendedName>
        <fullName evidence="4">Secreted protein</fullName>
    </recommendedName>
</protein>
<accession>A0ABZ2PQR6</accession>